<dbReference type="Proteomes" id="UP000184518">
    <property type="component" value="Unassembled WGS sequence"/>
</dbReference>
<organism evidence="2 3">
    <name type="scientific">Chryseobacterium arachidis</name>
    <dbReference type="NCBI Taxonomy" id="1416778"/>
    <lineage>
        <taxon>Bacteria</taxon>
        <taxon>Pseudomonadati</taxon>
        <taxon>Bacteroidota</taxon>
        <taxon>Flavobacteriia</taxon>
        <taxon>Flavobacteriales</taxon>
        <taxon>Weeksellaceae</taxon>
        <taxon>Chryseobacterium group</taxon>
        <taxon>Chryseobacterium</taxon>
    </lineage>
</organism>
<gene>
    <name evidence="2" type="ORF">SAMN05443633_10190</name>
</gene>
<proteinExistence type="predicted"/>
<dbReference type="RefSeq" id="WP_072952658.1">
    <property type="nucleotide sequence ID" value="NZ_FQUT01000001.1"/>
</dbReference>
<dbReference type="InterPro" id="IPR021070">
    <property type="entry name" value="Killing_trait_RebB"/>
</dbReference>
<name>A0A1M4SWT2_9FLAO</name>
<feature type="region of interest" description="Disordered" evidence="1">
    <location>
        <begin position="1"/>
        <end position="20"/>
    </location>
</feature>
<protein>
    <submittedName>
        <fullName evidence="2">Killing trait domain-containing protein</fullName>
    </submittedName>
</protein>
<evidence type="ECO:0000256" key="1">
    <source>
        <dbReference type="SAM" id="MobiDB-lite"/>
    </source>
</evidence>
<dbReference type="EMBL" id="FQUT01000001">
    <property type="protein sequence ID" value="SHE36655.1"/>
    <property type="molecule type" value="Genomic_DNA"/>
</dbReference>
<evidence type="ECO:0000313" key="3">
    <source>
        <dbReference type="Proteomes" id="UP000184518"/>
    </source>
</evidence>
<dbReference type="OrthoDB" id="772742at2"/>
<keyword evidence="3" id="KW-1185">Reference proteome</keyword>
<evidence type="ECO:0000313" key="2">
    <source>
        <dbReference type="EMBL" id="SHE36655.1"/>
    </source>
</evidence>
<accession>A0A1M4SWT2</accession>
<feature type="compositionally biased region" description="Polar residues" evidence="1">
    <location>
        <begin position="9"/>
        <end position="20"/>
    </location>
</feature>
<reference evidence="3" key="1">
    <citation type="submission" date="2016-11" db="EMBL/GenBank/DDBJ databases">
        <authorList>
            <person name="Varghese N."/>
            <person name="Submissions S."/>
        </authorList>
    </citation>
    <scope>NUCLEOTIDE SEQUENCE [LARGE SCALE GENOMIC DNA]</scope>
    <source>
        <strain evidence="3">DSM 27619</strain>
    </source>
</reference>
<dbReference type="AlphaFoldDB" id="A0A1M4SWT2"/>
<sequence length="109" mass="11602">MENKDKKSTSVNEQITDAVTQSNVKAVGEAPAIALGNVYQTAAHSTGIMFENAVNNQNQQNILGQAATTQGVMQIYSLDTVADAVSIAQMMNPNGRNAESSSKNNDKKE</sequence>
<dbReference type="Pfam" id="PF11747">
    <property type="entry name" value="RebB"/>
    <property type="match status" value="1"/>
</dbReference>
<dbReference type="STRING" id="1416778.SAMN05443633_10190"/>